<organism evidence="1 2">
    <name type="scientific">Dryococelus australis</name>
    <dbReference type="NCBI Taxonomy" id="614101"/>
    <lineage>
        <taxon>Eukaryota</taxon>
        <taxon>Metazoa</taxon>
        <taxon>Ecdysozoa</taxon>
        <taxon>Arthropoda</taxon>
        <taxon>Hexapoda</taxon>
        <taxon>Insecta</taxon>
        <taxon>Pterygota</taxon>
        <taxon>Neoptera</taxon>
        <taxon>Polyneoptera</taxon>
        <taxon>Phasmatodea</taxon>
        <taxon>Verophasmatodea</taxon>
        <taxon>Anareolatae</taxon>
        <taxon>Phasmatidae</taxon>
        <taxon>Eurycanthinae</taxon>
        <taxon>Dryococelus</taxon>
    </lineage>
</organism>
<comment type="caution">
    <text evidence="1">The sequence shown here is derived from an EMBL/GenBank/DDBJ whole genome shotgun (WGS) entry which is preliminary data.</text>
</comment>
<accession>A0ABQ9HIQ2</accession>
<keyword evidence="2" id="KW-1185">Reference proteome</keyword>
<evidence type="ECO:0000313" key="2">
    <source>
        <dbReference type="Proteomes" id="UP001159363"/>
    </source>
</evidence>
<gene>
    <name evidence="1" type="ORF">PR048_016073</name>
</gene>
<reference evidence="1 2" key="1">
    <citation type="submission" date="2023-02" db="EMBL/GenBank/DDBJ databases">
        <title>LHISI_Scaffold_Assembly.</title>
        <authorList>
            <person name="Stuart O.P."/>
            <person name="Cleave R."/>
            <person name="Magrath M.J.L."/>
            <person name="Mikheyev A.S."/>
        </authorList>
    </citation>
    <scope>NUCLEOTIDE SEQUENCE [LARGE SCALE GENOMIC DNA]</scope>
    <source>
        <strain evidence="1">Daus_M_001</strain>
        <tissue evidence="1">Leg muscle</tissue>
    </source>
</reference>
<protein>
    <submittedName>
        <fullName evidence="1">Uncharacterized protein</fullName>
    </submittedName>
</protein>
<dbReference type="EMBL" id="JARBHB010000005">
    <property type="protein sequence ID" value="KAJ8884216.1"/>
    <property type="molecule type" value="Genomic_DNA"/>
</dbReference>
<evidence type="ECO:0000313" key="1">
    <source>
        <dbReference type="EMBL" id="KAJ8884216.1"/>
    </source>
</evidence>
<dbReference type="Proteomes" id="UP001159363">
    <property type="component" value="Chromosome 4"/>
</dbReference>
<sequence length="76" mass="8464">MLLMLQELLCKEALPDLMPGGLLHDIPLYVQNRHPQLPRLIQDCAQPPPHVDRVVAARSLAVLLANITSQYGIRTS</sequence>
<proteinExistence type="predicted"/>
<name>A0ABQ9HIQ2_9NEOP</name>